<evidence type="ECO:0000256" key="8">
    <source>
        <dbReference type="ARBA" id="ARBA00022741"/>
    </source>
</evidence>
<dbReference type="CDD" id="cd00082">
    <property type="entry name" value="HisKA"/>
    <property type="match status" value="1"/>
</dbReference>
<evidence type="ECO:0000313" key="17">
    <source>
        <dbReference type="Proteomes" id="UP001061361"/>
    </source>
</evidence>
<dbReference type="InterPro" id="IPR036890">
    <property type="entry name" value="HATPase_C_sf"/>
</dbReference>
<keyword evidence="12" id="KW-0902">Two-component regulatory system</keyword>
<dbReference type="EMBL" id="AP026708">
    <property type="protein sequence ID" value="BDQ34958.1"/>
    <property type="molecule type" value="Genomic_DNA"/>
</dbReference>
<evidence type="ECO:0000256" key="3">
    <source>
        <dbReference type="ARBA" id="ARBA00012438"/>
    </source>
</evidence>
<keyword evidence="7 14" id="KW-0812">Transmembrane</keyword>
<evidence type="ECO:0000256" key="13">
    <source>
        <dbReference type="ARBA" id="ARBA00023136"/>
    </source>
</evidence>
<feature type="domain" description="Histidine kinase" evidence="15">
    <location>
        <begin position="341"/>
        <end position="558"/>
    </location>
</feature>
<evidence type="ECO:0000256" key="14">
    <source>
        <dbReference type="SAM" id="Phobius"/>
    </source>
</evidence>
<dbReference type="Pfam" id="PF00512">
    <property type="entry name" value="HisKA"/>
    <property type="match status" value="1"/>
</dbReference>
<evidence type="ECO:0000256" key="10">
    <source>
        <dbReference type="ARBA" id="ARBA00022840"/>
    </source>
</evidence>
<dbReference type="InterPro" id="IPR005467">
    <property type="entry name" value="His_kinase_dom"/>
</dbReference>
<evidence type="ECO:0000256" key="6">
    <source>
        <dbReference type="ARBA" id="ARBA00022679"/>
    </source>
</evidence>
<dbReference type="InterPro" id="IPR003661">
    <property type="entry name" value="HisK_dim/P_dom"/>
</dbReference>
<name>A0ABM8AU49_9BACT</name>
<accession>A0ABM8AU49</accession>
<dbReference type="InterPro" id="IPR003594">
    <property type="entry name" value="HATPase_dom"/>
</dbReference>
<keyword evidence="17" id="KW-1185">Reference proteome</keyword>
<dbReference type="EC" id="2.7.13.3" evidence="3"/>
<evidence type="ECO:0000256" key="4">
    <source>
        <dbReference type="ARBA" id="ARBA00022475"/>
    </source>
</evidence>
<keyword evidence="10" id="KW-0067">ATP-binding</keyword>
<dbReference type="SMART" id="SM00388">
    <property type="entry name" value="HisKA"/>
    <property type="match status" value="1"/>
</dbReference>
<sequence length="574" mass="63155">MSDVTYYQGLVKSMMFTIILVSFAPLLIIVLIAGYQYSVVYEEKVEAHLRELVLKHDQSVDSYLKEKVAEIQVFSEIMDIDALSDQTRLEALHDALVRGHGNVFVDLGLINSEGVQVAYSGPYKLQGVDYSDEGWLREVRERSVHVSDVGLGLRGVPHFTISLRLEADGREWFLRTTLDFIAFNKLVEDIRIGETGMAYIINRQAEFQTTPRRDMTGEIPLLRELIRSPSSEMAQGRASMSIRTNPANGRETIFVTSPIKNGEWLLVYQQESADAYSDLNRSRNLALVVLLLGGIAITVMAYLMSRRMARRIEHADLDKEIMNEQVIEAGKLASVGELAAGIAHEINNPVAIMVEEAGWIQDLLEEGLSKSDNEREVQRALNQIRTQGGRCKEITHKLLSFARKIDPTVKYFCLNEMVHEIVALSEQRAKYANVVIETSLADNIPPLEASPSEMQQVFLNLVNNAIDAMDPGGGNLDISSRVEGDQVLVAISDTGCGIPKANLPRIFDPFFTTKPVGKGTGLGLSIIYGIINKMGGTISVNSAVNQGTTFTLRLPAGKVDEGVACNVPGAGGAA</sequence>
<proteinExistence type="predicted"/>
<keyword evidence="4" id="KW-1003">Cell membrane</keyword>
<keyword evidence="6" id="KW-0808">Transferase</keyword>
<dbReference type="RefSeq" id="WP_264981850.1">
    <property type="nucleotide sequence ID" value="NZ_AP026708.1"/>
</dbReference>
<dbReference type="PROSITE" id="PS50109">
    <property type="entry name" value="HIS_KIN"/>
    <property type="match status" value="1"/>
</dbReference>
<dbReference type="PANTHER" id="PTHR43065:SF46">
    <property type="entry name" value="C4-DICARBOXYLATE TRANSPORT SENSOR PROTEIN DCTB"/>
    <property type="match status" value="1"/>
</dbReference>
<dbReference type="Gene3D" id="3.30.450.20">
    <property type="entry name" value="PAS domain"/>
    <property type="match status" value="2"/>
</dbReference>
<dbReference type="PRINTS" id="PR00344">
    <property type="entry name" value="BCTRLSENSOR"/>
</dbReference>
<comment type="subcellular location">
    <subcellularLocation>
        <location evidence="2">Cell membrane</location>
        <topology evidence="2">Multi-pass membrane protein</topology>
    </subcellularLocation>
</comment>
<keyword evidence="8" id="KW-0547">Nucleotide-binding</keyword>
<comment type="catalytic activity">
    <reaction evidence="1">
        <text>ATP + protein L-histidine = ADP + protein N-phospho-L-histidine.</text>
        <dbReference type="EC" id="2.7.13.3"/>
    </reaction>
</comment>
<dbReference type="Gene3D" id="3.30.565.10">
    <property type="entry name" value="Histidine kinase-like ATPase, C-terminal domain"/>
    <property type="match status" value="1"/>
</dbReference>
<evidence type="ECO:0000256" key="7">
    <source>
        <dbReference type="ARBA" id="ARBA00022692"/>
    </source>
</evidence>
<dbReference type="Pfam" id="PF02743">
    <property type="entry name" value="dCache_1"/>
    <property type="match status" value="1"/>
</dbReference>
<protein>
    <recommendedName>
        <fullName evidence="3">histidine kinase</fullName>
        <ecNumber evidence="3">2.7.13.3</ecNumber>
    </recommendedName>
</protein>
<gene>
    <name evidence="16" type="ORF">JCM14722_25000</name>
</gene>
<dbReference type="InterPro" id="IPR033479">
    <property type="entry name" value="dCache_1"/>
</dbReference>
<dbReference type="SUPFAM" id="SSF47384">
    <property type="entry name" value="Homodimeric domain of signal transducing histidine kinase"/>
    <property type="match status" value="1"/>
</dbReference>
<evidence type="ECO:0000256" key="9">
    <source>
        <dbReference type="ARBA" id="ARBA00022777"/>
    </source>
</evidence>
<dbReference type="InterPro" id="IPR004358">
    <property type="entry name" value="Sig_transdc_His_kin-like_C"/>
</dbReference>
<keyword evidence="11 14" id="KW-1133">Transmembrane helix</keyword>
<evidence type="ECO:0000259" key="15">
    <source>
        <dbReference type="PROSITE" id="PS50109"/>
    </source>
</evidence>
<reference evidence="16" key="1">
    <citation type="submission" date="2022-08" db="EMBL/GenBank/DDBJ databases">
        <title>Genome Sequence of the sulphate-reducing bacterium, Pseudodesulfovibrio portus JCM14722.</title>
        <authorList>
            <person name="Kondo R."/>
            <person name="Kataoka T."/>
        </authorList>
    </citation>
    <scope>NUCLEOTIDE SEQUENCE</scope>
    <source>
        <strain evidence="16">JCM 14722</strain>
    </source>
</reference>
<keyword evidence="5" id="KW-0597">Phosphoprotein</keyword>
<dbReference type="GO" id="GO:0016301">
    <property type="term" value="F:kinase activity"/>
    <property type="evidence" value="ECO:0007669"/>
    <property type="project" value="UniProtKB-KW"/>
</dbReference>
<keyword evidence="13 14" id="KW-0472">Membrane</keyword>
<dbReference type="SUPFAM" id="SSF55874">
    <property type="entry name" value="ATPase domain of HSP90 chaperone/DNA topoisomerase II/histidine kinase"/>
    <property type="match status" value="1"/>
</dbReference>
<evidence type="ECO:0000256" key="1">
    <source>
        <dbReference type="ARBA" id="ARBA00000085"/>
    </source>
</evidence>
<feature type="transmembrane region" description="Helical" evidence="14">
    <location>
        <begin position="16"/>
        <end position="37"/>
    </location>
</feature>
<dbReference type="InterPro" id="IPR036097">
    <property type="entry name" value="HisK_dim/P_sf"/>
</dbReference>
<dbReference type="SMART" id="SM00387">
    <property type="entry name" value="HATPase_c"/>
    <property type="match status" value="1"/>
</dbReference>
<dbReference type="PANTHER" id="PTHR43065">
    <property type="entry name" value="SENSOR HISTIDINE KINASE"/>
    <property type="match status" value="1"/>
</dbReference>
<dbReference type="Proteomes" id="UP001061361">
    <property type="component" value="Chromosome"/>
</dbReference>
<evidence type="ECO:0000256" key="5">
    <source>
        <dbReference type="ARBA" id="ARBA00022553"/>
    </source>
</evidence>
<dbReference type="Gene3D" id="1.10.287.130">
    <property type="match status" value="1"/>
</dbReference>
<dbReference type="Pfam" id="PF02518">
    <property type="entry name" value="HATPase_c"/>
    <property type="match status" value="1"/>
</dbReference>
<evidence type="ECO:0000256" key="11">
    <source>
        <dbReference type="ARBA" id="ARBA00022989"/>
    </source>
</evidence>
<evidence type="ECO:0000313" key="16">
    <source>
        <dbReference type="EMBL" id="BDQ34958.1"/>
    </source>
</evidence>
<evidence type="ECO:0000256" key="2">
    <source>
        <dbReference type="ARBA" id="ARBA00004651"/>
    </source>
</evidence>
<organism evidence="16 17">
    <name type="scientific">Pseudodesulfovibrio portus</name>
    <dbReference type="NCBI Taxonomy" id="231439"/>
    <lineage>
        <taxon>Bacteria</taxon>
        <taxon>Pseudomonadati</taxon>
        <taxon>Thermodesulfobacteriota</taxon>
        <taxon>Desulfovibrionia</taxon>
        <taxon>Desulfovibrionales</taxon>
        <taxon>Desulfovibrionaceae</taxon>
    </lineage>
</organism>
<feature type="transmembrane region" description="Helical" evidence="14">
    <location>
        <begin position="285"/>
        <end position="304"/>
    </location>
</feature>
<keyword evidence="9 16" id="KW-0418">Kinase</keyword>
<evidence type="ECO:0000256" key="12">
    <source>
        <dbReference type="ARBA" id="ARBA00023012"/>
    </source>
</evidence>